<protein>
    <recommendedName>
        <fullName evidence="7">FERM and PDZ domain-containing protein 1</fullName>
    </recommendedName>
</protein>
<dbReference type="PANTHER" id="PTHR46221">
    <property type="entry name" value="FERM AND PDZ DOMAIN-CONTAINING PROTEIN FAMILY MEMBER"/>
    <property type="match status" value="1"/>
</dbReference>
<dbReference type="InterPro" id="IPR029071">
    <property type="entry name" value="Ubiquitin-like_domsf"/>
</dbReference>
<dbReference type="SUPFAM" id="SSF47031">
    <property type="entry name" value="Second domain of FERM"/>
    <property type="match status" value="1"/>
</dbReference>
<dbReference type="SUPFAM" id="SSF50156">
    <property type="entry name" value="PDZ domain-like"/>
    <property type="match status" value="1"/>
</dbReference>
<feature type="domain" description="PDZ" evidence="10">
    <location>
        <begin position="57"/>
        <end position="135"/>
    </location>
</feature>
<dbReference type="Gene3D" id="1.20.80.10">
    <property type="match status" value="1"/>
</dbReference>
<evidence type="ECO:0000256" key="6">
    <source>
        <dbReference type="ARBA" id="ARBA00057146"/>
    </source>
</evidence>
<dbReference type="InterPro" id="IPR035963">
    <property type="entry name" value="FERM_2"/>
</dbReference>
<dbReference type="Gene3D" id="3.10.20.90">
    <property type="entry name" value="Phosphatidylinositol 3-kinase Catalytic Subunit, Chain A, domain 1"/>
    <property type="match status" value="1"/>
</dbReference>
<dbReference type="PROSITE" id="PS50057">
    <property type="entry name" value="FERM_3"/>
    <property type="match status" value="1"/>
</dbReference>
<organism evidence="11 12">
    <name type="scientific">Rattus norvegicus</name>
    <name type="common">Rat</name>
    <dbReference type="NCBI Taxonomy" id="10116"/>
    <lineage>
        <taxon>Eukaryota</taxon>
        <taxon>Metazoa</taxon>
        <taxon>Chordata</taxon>
        <taxon>Craniata</taxon>
        <taxon>Vertebrata</taxon>
        <taxon>Euteleostomi</taxon>
        <taxon>Mammalia</taxon>
        <taxon>Eutheria</taxon>
        <taxon>Euarchontoglires</taxon>
        <taxon>Glires</taxon>
        <taxon>Rodentia</taxon>
        <taxon>Myomorpha</taxon>
        <taxon>Muroidea</taxon>
        <taxon>Muridae</taxon>
        <taxon>Murinae</taxon>
        <taxon>Rattus</taxon>
    </lineage>
</organism>
<accession>A6IJ89</accession>
<dbReference type="FunFam" id="2.30.29.30:FF:000066">
    <property type="entry name" value="FERM and PDZ domain-containing protein 4"/>
    <property type="match status" value="1"/>
</dbReference>
<dbReference type="Proteomes" id="UP000234681">
    <property type="component" value="Chromosome 5"/>
</dbReference>
<dbReference type="SMART" id="SM00228">
    <property type="entry name" value="PDZ"/>
    <property type="match status" value="1"/>
</dbReference>
<dbReference type="InterPro" id="IPR019748">
    <property type="entry name" value="FERM_central"/>
</dbReference>
<evidence type="ECO:0000313" key="12">
    <source>
        <dbReference type="Proteomes" id="UP000234681"/>
    </source>
</evidence>
<dbReference type="GO" id="GO:0005886">
    <property type="term" value="C:plasma membrane"/>
    <property type="evidence" value="ECO:0007669"/>
    <property type="project" value="UniProtKB-SubCell"/>
</dbReference>
<proteinExistence type="predicted"/>
<keyword evidence="4" id="KW-0963">Cytoplasm</keyword>
<feature type="region of interest" description="Disordered" evidence="8">
    <location>
        <begin position="554"/>
        <end position="616"/>
    </location>
</feature>
<dbReference type="Gene3D" id="2.30.29.30">
    <property type="entry name" value="Pleckstrin-homology domain (PH domain)/Phosphotyrosine-binding domain (PTB)"/>
    <property type="match status" value="1"/>
</dbReference>
<dbReference type="Pfam" id="PF21989">
    <property type="entry name" value="RA_2"/>
    <property type="match status" value="1"/>
</dbReference>
<dbReference type="InterPro" id="IPR001478">
    <property type="entry name" value="PDZ"/>
</dbReference>
<dbReference type="InterPro" id="IPR011993">
    <property type="entry name" value="PH-like_dom_sf"/>
</dbReference>
<evidence type="ECO:0000256" key="1">
    <source>
        <dbReference type="ARBA" id="ARBA00004413"/>
    </source>
</evidence>
<dbReference type="AlphaFoldDB" id="A6IJ89"/>
<dbReference type="SUPFAM" id="SSF54236">
    <property type="entry name" value="Ubiquitin-like"/>
    <property type="match status" value="1"/>
</dbReference>
<gene>
    <name evidence="11" type="primary">Frmpd1_predicted</name>
    <name evidence="11" type="ORF">rCG_54782</name>
</gene>
<keyword evidence="3" id="KW-1003">Cell membrane</keyword>
<dbReference type="CDD" id="cd14473">
    <property type="entry name" value="FERM_B-lobe"/>
    <property type="match status" value="1"/>
</dbReference>
<evidence type="ECO:0000313" key="11">
    <source>
        <dbReference type="EMBL" id="EDL98809.1"/>
    </source>
</evidence>
<feature type="domain" description="FERM" evidence="9">
    <location>
        <begin position="181"/>
        <end position="494"/>
    </location>
</feature>
<dbReference type="GO" id="GO:0005829">
    <property type="term" value="C:cytosol"/>
    <property type="evidence" value="ECO:0007669"/>
    <property type="project" value="UniProtKB-SubCell"/>
</dbReference>
<dbReference type="InterPro" id="IPR014352">
    <property type="entry name" value="FERM/acyl-CoA-bd_prot_sf"/>
</dbReference>
<dbReference type="Pfam" id="PF00373">
    <property type="entry name" value="FERM_M"/>
    <property type="match status" value="1"/>
</dbReference>
<evidence type="ECO:0000256" key="5">
    <source>
        <dbReference type="ARBA" id="ARBA00023136"/>
    </source>
</evidence>
<dbReference type="InterPro" id="IPR036034">
    <property type="entry name" value="PDZ_sf"/>
</dbReference>
<dbReference type="EMBL" id="CH473962">
    <property type="protein sequence ID" value="EDL98809.1"/>
    <property type="molecule type" value="Genomic_DNA"/>
</dbReference>
<dbReference type="InterPro" id="IPR019749">
    <property type="entry name" value="Band_41_domain"/>
</dbReference>
<evidence type="ECO:0000256" key="8">
    <source>
        <dbReference type="SAM" id="MobiDB-lite"/>
    </source>
</evidence>
<evidence type="ECO:0000256" key="7">
    <source>
        <dbReference type="ARBA" id="ARBA00070891"/>
    </source>
</evidence>
<dbReference type="SUPFAM" id="SSF50729">
    <property type="entry name" value="PH domain-like"/>
    <property type="match status" value="1"/>
</dbReference>
<dbReference type="InterPro" id="IPR000299">
    <property type="entry name" value="FERM_domain"/>
</dbReference>
<dbReference type="SMART" id="SM00295">
    <property type="entry name" value="B41"/>
    <property type="match status" value="1"/>
</dbReference>
<reference evidence="12" key="1">
    <citation type="submission" date="2005-09" db="EMBL/GenBank/DDBJ databases">
        <authorList>
            <person name="Mural R.J."/>
            <person name="Li P.W."/>
            <person name="Adams M.D."/>
            <person name="Amanatides P.G."/>
            <person name="Baden-Tillson H."/>
            <person name="Barnstead M."/>
            <person name="Chin S.H."/>
            <person name="Dew I."/>
            <person name="Evans C.A."/>
            <person name="Ferriera S."/>
            <person name="Flanigan M."/>
            <person name="Fosler C."/>
            <person name="Glodek A."/>
            <person name="Gu Z."/>
            <person name="Holt R.A."/>
            <person name="Jennings D."/>
            <person name="Kraft C.L."/>
            <person name="Lu F."/>
            <person name="Nguyen T."/>
            <person name="Nusskern D.R."/>
            <person name="Pfannkoch C.M."/>
            <person name="Sitter C."/>
            <person name="Sutton G.G."/>
            <person name="Venter J.C."/>
            <person name="Wang Z."/>
            <person name="Woodage T."/>
            <person name="Zheng X.H."/>
            <person name="Zhong F."/>
        </authorList>
    </citation>
    <scope>NUCLEOTIDE SEQUENCE [LARGE SCALE GENOMIC DNA]</scope>
    <source>
        <strain>BN</strain>
        <strain evidence="12">Sprague-Dawley</strain>
    </source>
</reference>
<feature type="region of interest" description="Disordered" evidence="8">
    <location>
        <begin position="766"/>
        <end position="795"/>
    </location>
</feature>
<name>A6IJ89_RAT</name>
<feature type="region of interest" description="Disordered" evidence="8">
    <location>
        <begin position="716"/>
        <end position="742"/>
    </location>
</feature>
<dbReference type="FunFam" id="1.20.80.10:FF:000009">
    <property type="entry name" value="FERM and PDZ domain containing 4"/>
    <property type="match status" value="1"/>
</dbReference>
<evidence type="ECO:0000259" key="9">
    <source>
        <dbReference type="PROSITE" id="PS50057"/>
    </source>
</evidence>
<evidence type="ECO:0000256" key="3">
    <source>
        <dbReference type="ARBA" id="ARBA00022475"/>
    </source>
</evidence>
<dbReference type="GO" id="GO:0045184">
    <property type="term" value="P:establishment of protein localization"/>
    <property type="evidence" value="ECO:0007669"/>
    <property type="project" value="UniProtKB-ARBA"/>
</dbReference>
<dbReference type="Gene3D" id="2.30.42.10">
    <property type="match status" value="1"/>
</dbReference>
<feature type="compositionally biased region" description="Polar residues" evidence="8">
    <location>
        <begin position="716"/>
        <end position="729"/>
    </location>
</feature>
<comment type="function">
    <text evidence="6">Stabilizes membrane-bound GPSM1, and thereby promotes its interaction with GNAI1.</text>
</comment>
<dbReference type="FunFam" id="3.10.20.90:FF:000203">
    <property type="entry name" value="FERM and PDZ domain containing 1"/>
    <property type="match status" value="1"/>
</dbReference>
<sequence>MEELEGGLSQTRKAHRIEQMVARWLRRSRDSSARAKVAAADGPPGNPAQALTAVQHTVTLDKDVLLQNYGFHISETLPLTVVAVTAGGSAHGKLFPGDQILQMNKELAEDLSCERAVDILRETEDALSITVVRCTSGVPKSSFLTEEKRARLKTNPVKVHFAEEVLVSGHSQGNSLLCMPNVLKVYLENGQTKAFKFEANTTVKDIILTVKEKLSIRSIEYFALALEEQYSISRLHLLHEEELIQQVVEREESQDSRCLFRVCFVPKDPLDLLKEDPVAFEYLYLQSCSDVLQERFAVEMKCNSALRLAALHIQERIYACAQPQKISLKYIEKDWGIENFISPTLLRNMKGKDIKKAISFHMKRNQNLLEPRQKQLISAAQLRLNYLQILGELKTYGGKIFNATLMDRESYIALLVGAKYGISQIINSKLNIMSTLAEFANISRVELTEESEKVSVVKIYLQDVKVLTLLLESSSAKDLTCLIAGYYRLFVDPANPVFLWSGNRQQTHRVSAEEGYESRACSDSEESSEVDCVLEPLSDRCLVKLSLCRPFVREEQRPGDSPTPEVTRRGPSTCGASSMTDSAESEASDSANTESRGCRTSGSSESMDALEEDDLDACSSSGTSFFHFGPPGFSKDLDTNSQEENSRVETSGFLCLLDLAQNATSRCQKIEGPQSLASEACSWGPELSMGRLDPRLYEGSRTDYYSLCSSVSPGSHLSDSGSESTTSRQGAAPPPWCPQDWMETQSGSMLETLALPALPTLALEDGSSDEEYYDAADKLTPPDTLSAIRLPREHG</sequence>
<dbReference type="PANTHER" id="PTHR46221:SF2">
    <property type="entry name" value="FERM AND PDZ DOMAIN-CONTAINING PROTEIN 1"/>
    <property type="match status" value="1"/>
</dbReference>
<evidence type="ECO:0000256" key="2">
    <source>
        <dbReference type="ARBA" id="ARBA00004514"/>
    </source>
</evidence>
<keyword evidence="5" id="KW-0472">Membrane</keyword>
<dbReference type="Pfam" id="PF00595">
    <property type="entry name" value="PDZ"/>
    <property type="match status" value="1"/>
</dbReference>
<dbReference type="FunFam" id="2.30.42.10:FF:000168">
    <property type="entry name" value="FERM and PDZ domain-containing protein 1"/>
    <property type="match status" value="1"/>
</dbReference>
<comment type="subcellular location">
    <subcellularLocation>
        <location evidence="1">Cell membrane</location>
        <topology evidence="1">Peripheral membrane protein</topology>
        <orientation evidence="1">Cytoplasmic side</orientation>
    </subcellularLocation>
    <subcellularLocation>
        <location evidence="2">Cytoplasm</location>
        <location evidence="2">Cytosol</location>
    </subcellularLocation>
</comment>
<dbReference type="PROSITE" id="PS50106">
    <property type="entry name" value="PDZ"/>
    <property type="match status" value="1"/>
</dbReference>
<evidence type="ECO:0000259" key="10">
    <source>
        <dbReference type="PROSITE" id="PS50106"/>
    </source>
</evidence>
<evidence type="ECO:0000256" key="4">
    <source>
        <dbReference type="ARBA" id="ARBA00022490"/>
    </source>
</evidence>